<evidence type="ECO:0000313" key="2">
    <source>
        <dbReference type="EMBL" id="JAC27435.1"/>
    </source>
</evidence>
<keyword evidence="1" id="KW-0472">Membrane</keyword>
<organism evidence="2">
    <name type="scientific">Amblyomma triste</name>
    <name type="common">Neotropical tick</name>
    <dbReference type="NCBI Taxonomy" id="251400"/>
    <lineage>
        <taxon>Eukaryota</taxon>
        <taxon>Metazoa</taxon>
        <taxon>Ecdysozoa</taxon>
        <taxon>Arthropoda</taxon>
        <taxon>Chelicerata</taxon>
        <taxon>Arachnida</taxon>
        <taxon>Acari</taxon>
        <taxon>Parasitiformes</taxon>
        <taxon>Ixodida</taxon>
        <taxon>Ixodoidea</taxon>
        <taxon>Ixodidae</taxon>
        <taxon>Amblyomminae</taxon>
        <taxon>Amblyomma</taxon>
    </lineage>
</organism>
<name>A0A023G3M8_AMBTT</name>
<keyword evidence="1" id="KW-0812">Transmembrane</keyword>
<evidence type="ECO:0000256" key="1">
    <source>
        <dbReference type="SAM" id="Phobius"/>
    </source>
</evidence>
<dbReference type="EMBL" id="GBBM01007983">
    <property type="protein sequence ID" value="JAC27435.1"/>
    <property type="molecule type" value="mRNA"/>
</dbReference>
<keyword evidence="1" id="KW-1133">Transmembrane helix</keyword>
<sequence length="80" mass="9080">MKDASDSILIGITLIINFIYIAAPLVRSAKCNSQKCQSEETEDNFSHIHFAREIPLEVCTTCLTCDPYILQLLKDPWLVH</sequence>
<accession>A0A023G3M8</accession>
<feature type="transmembrane region" description="Helical" evidence="1">
    <location>
        <begin position="7"/>
        <end position="26"/>
    </location>
</feature>
<reference evidence="2" key="1">
    <citation type="submission" date="2014-03" db="EMBL/GenBank/DDBJ databases">
        <title>The sialotranscriptome of Amblyomma triste, Amblyomma parvum and Amblyomma cajennense ticks, uncovered by 454-based RNA-seq.</title>
        <authorList>
            <person name="Garcia G.R."/>
            <person name="Gardinassi L.G."/>
            <person name="Ribeiro J.M."/>
            <person name="Anatriello E."/>
            <person name="Ferreira B.R."/>
            <person name="Moreira H.N."/>
            <person name="Mafra C."/>
            <person name="Olegario M.M."/>
            <person name="Szabo P.J."/>
            <person name="Miranda-Santos I.K."/>
            <person name="Maruyama S.R."/>
        </authorList>
    </citation>
    <scope>NUCLEOTIDE SEQUENCE</scope>
    <source>
        <strain evidence="2">Mato Grasso do Sul</strain>
        <tissue evidence="2">Salivary glands</tissue>
    </source>
</reference>
<protein>
    <submittedName>
        <fullName evidence="2">Putative secreted protein</fullName>
    </submittedName>
</protein>
<dbReference type="AlphaFoldDB" id="A0A023G3M8"/>
<proteinExistence type="evidence at transcript level"/>